<dbReference type="Pfam" id="PF09496">
    <property type="entry name" value="CENP-O"/>
    <property type="match status" value="1"/>
</dbReference>
<accession>A0A9N9QD04</accession>
<protein>
    <recommendedName>
        <fullName evidence="10">Cenp-O kinetochore centromere component</fullName>
    </recommendedName>
</protein>
<dbReference type="EMBL" id="CAJVRM010000702">
    <property type="protein sequence ID" value="CAG8982996.1"/>
    <property type="molecule type" value="Genomic_DNA"/>
</dbReference>
<evidence type="ECO:0000256" key="1">
    <source>
        <dbReference type="ARBA" id="ARBA00004123"/>
    </source>
</evidence>
<keyword evidence="6" id="KW-0137">Centromere</keyword>
<dbReference type="PANTHER" id="PTHR14582:SF1">
    <property type="entry name" value="CENTROMERE PROTEIN O"/>
    <property type="match status" value="1"/>
</dbReference>
<evidence type="ECO:0000256" key="6">
    <source>
        <dbReference type="ARBA" id="ARBA00023328"/>
    </source>
</evidence>
<reference evidence="8" key="1">
    <citation type="submission" date="2021-07" db="EMBL/GenBank/DDBJ databases">
        <authorList>
            <person name="Durling M."/>
        </authorList>
    </citation>
    <scope>NUCLEOTIDE SEQUENCE</scope>
</reference>
<evidence type="ECO:0008006" key="10">
    <source>
        <dbReference type="Google" id="ProtNLM"/>
    </source>
</evidence>
<proteinExistence type="inferred from homology"/>
<keyword evidence="5" id="KW-0539">Nucleus</keyword>
<dbReference type="Proteomes" id="UP000701801">
    <property type="component" value="Unassembled WGS sequence"/>
</dbReference>
<feature type="compositionally biased region" description="Low complexity" evidence="7">
    <location>
        <begin position="57"/>
        <end position="83"/>
    </location>
</feature>
<name>A0A9N9QD04_9HELO</name>
<feature type="region of interest" description="Disordered" evidence="7">
    <location>
        <begin position="54"/>
        <end position="87"/>
    </location>
</feature>
<evidence type="ECO:0000256" key="2">
    <source>
        <dbReference type="ARBA" id="ARBA00004584"/>
    </source>
</evidence>
<evidence type="ECO:0000313" key="9">
    <source>
        <dbReference type="Proteomes" id="UP000701801"/>
    </source>
</evidence>
<evidence type="ECO:0000256" key="5">
    <source>
        <dbReference type="ARBA" id="ARBA00023242"/>
    </source>
</evidence>
<comment type="subcellular location">
    <subcellularLocation>
        <location evidence="2">Chromosome</location>
        <location evidence="2">Centromere</location>
    </subcellularLocation>
    <subcellularLocation>
        <location evidence="1">Nucleus</location>
    </subcellularLocation>
</comment>
<organism evidence="8 9">
    <name type="scientific">Hymenoscyphus albidus</name>
    <dbReference type="NCBI Taxonomy" id="595503"/>
    <lineage>
        <taxon>Eukaryota</taxon>
        <taxon>Fungi</taxon>
        <taxon>Dikarya</taxon>
        <taxon>Ascomycota</taxon>
        <taxon>Pezizomycotina</taxon>
        <taxon>Leotiomycetes</taxon>
        <taxon>Helotiales</taxon>
        <taxon>Helotiaceae</taxon>
        <taxon>Hymenoscyphus</taxon>
    </lineage>
</organism>
<comment type="caution">
    <text evidence="8">The sequence shown here is derived from an EMBL/GenBank/DDBJ whole genome shotgun (WGS) entry which is preliminary data.</text>
</comment>
<sequence length="315" mass="34428">MSHSSDSNSGDLVDGQLLDDEITSLQAQISSLQAQRKLQASAILSSQATKATLLRLQKSQQKSSSQSRESSSQSTPSDIPSDTNPLLSASKDQLLHNQQNLYRACGSITAFRIRDPDPNAVDNGNVLGIRIDVSTSGKFITPFYVILNKPFPNSHLLRVHRHTLPPYIPLAELAQRHLPTGKGAVAMSTSKKTDGAKRQDLKRFVRALRKEVVAYHNRVTAIKGLRKEFKLDEKVSAKGKGREKILEDISAADAEAKQISLRWVDGKVGRIVVDDGGPVVGCVIMGPEGRDRETERAVLKGKMEDIGEGLRAGIY</sequence>
<keyword evidence="9" id="KW-1185">Reference proteome</keyword>
<evidence type="ECO:0000256" key="4">
    <source>
        <dbReference type="ARBA" id="ARBA00022454"/>
    </source>
</evidence>
<evidence type="ECO:0000256" key="7">
    <source>
        <dbReference type="SAM" id="MobiDB-lite"/>
    </source>
</evidence>
<dbReference type="GO" id="GO:0005634">
    <property type="term" value="C:nucleus"/>
    <property type="evidence" value="ECO:0007669"/>
    <property type="project" value="UniProtKB-SubCell"/>
</dbReference>
<dbReference type="InterPro" id="IPR018464">
    <property type="entry name" value="CENP-O"/>
</dbReference>
<dbReference type="AlphaFoldDB" id="A0A9N9QD04"/>
<gene>
    <name evidence="8" type="ORF">HYALB_00003575</name>
</gene>
<dbReference type="GO" id="GO:0031511">
    <property type="term" value="C:Mis6-Sim4 complex"/>
    <property type="evidence" value="ECO:0007669"/>
    <property type="project" value="TreeGrafter"/>
</dbReference>
<keyword evidence="4" id="KW-0158">Chromosome</keyword>
<comment type="similarity">
    <text evidence="3">Belongs to the CENP-O/MCM21 family.</text>
</comment>
<dbReference type="OrthoDB" id="10050372at2759"/>
<dbReference type="PANTHER" id="PTHR14582">
    <property type="entry name" value="INNER KINETOCHORE SUBUNIT MAL2"/>
    <property type="match status" value="1"/>
</dbReference>
<evidence type="ECO:0000256" key="3">
    <source>
        <dbReference type="ARBA" id="ARBA00007321"/>
    </source>
</evidence>
<evidence type="ECO:0000313" key="8">
    <source>
        <dbReference type="EMBL" id="CAG8982996.1"/>
    </source>
</evidence>